<reference evidence="2 3" key="1">
    <citation type="submission" date="2014-04" db="EMBL/GenBank/DDBJ databases">
        <authorList>
            <consortium name="DOE Joint Genome Institute"/>
            <person name="Kuo A."/>
            <person name="Kohler A."/>
            <person name="Costa M.D."/>
            <person name="Nagy L.G."/>
            <person name="Floudas D."/>
            <person name="Copeland A."/>
            <person name="Barry K.W."/>
            <person name="Cichocki N."/>
            <person name="Veneault-Fourrey C."/>
            <person name="LaButti K."/>
            <person name="Lindquist E.A."/>
            <person name="Lipzen A."/>
            <person name="Lundell T."/>
            <person name="Morin E."/>
            <person name="Murat C."/>
            <person name="Sun H."/>
            <person name="Tunlid A."/>
            <person name="Henrissat B."/>
            <person name="Grigoriev I.V."/>
            <person name="Hibbett D.S."/>
            <person name="Martin F."/>
            <person name="Nordberg H.P."/>
            <person name="Cantor M.N."/>
            <person name="Hua S.X."/>
        </authorList>
    </citation>
    <scope>NUCLEOTIDE SEQUENCE [LARGE SCALE GENOMIC DNA]</scope>
    <source>
        <strain evidence="2 3">Marx 270</strain>
    </source>
</reference>
<feature type="non-terminal residue" evidence="2">
    <location>
        <position position="1"/>
    </location>
</feature>
<reference evidence="3" key="2">
    <citation type="submission" date="2015-01" db="EMBL/GenBank/DDBJ databases">
        <title>Evolutionary Origins and Diversification of the Mycorrhizal Mutualists.</title>
        <authorList>
            <consortium name="DOE Joint Genome Institute"/>
            <consortium name="Mycorrhizal Genomics Consortium"/>
            <person name="Kohler A."/>
            <person name="Kuo A."/>
            <person name="Nagy L.G."/>
            <person name="Floudas D."/>
            <person name="Copeland A."/>
            <person name="Barry K.W."/>
            <person name="Cichocki N."/>
            <person name="Veneault-Fourrey C."/>
            <person name="LaButti K."/>
            <person name="Lindquist E.A."/>
            <person name="Lipzen A."/>
            <person name="Lundell T."/>
            <person name="Morin E."/>
            <person name="Murat C."/>
            <person name="Riley R."/>
            <person name="Ohm R."/>
            <person name="Sun H."/>
            <person name="Tunlid A."/>
            <person name="Henrissat B."/>
            <person name="Grigoriev I.V."/>
            <person name="Hibbett D.S."/>
            <person name="Martin F."/>
        </authorList>
    </citation>
    <scope>NUCLEOTIDE SEQUENCE [LARGE SCALE GENOMIC DNA]</scope>
    <source>
        <strain evidence="3">Marx 270</strain>
    </source>
</reference>
<keyword evidence="3" id="KW-1185">Reference proteome</keyword>
<dbReference type="Proteomes" id="UP000054217">
    <property type="component" value="Unassembled WGS sequence"/>
</dbReference>
<dbReference type="OrthoDB" id="3149508at2759"/>
<dbReference type="InParanoid" id="A0A0C3JSN1"/>
<dbReference type="InterPro" id="IPR041457">
    <property type="entry name" value="CxC2_KDZ-assoc"/>
</dbReference>
<evidence type="ECO:0000313" key="2">
    <source>
        <dbReference type="EMBL" id="KIO00482.1"/>
    </source>
</evidence>
<sequence>PNLKAAMDRSCLIVVHTNGVHYCNLQYCRCLGAEDSHIQLMMAGITMWNCGTLAMNFYSKLQRITSNAFPHLVLHRYRELLRVSRMWQLLKLLK</sequence>
<evidence type="ECO:0000313" key="3">
    <source>
        <dbReference type="Proteomes" id="UP000054217"/>
    </source>
</evidence>
<dbReference type="HOGENOM" id="CLU_2391996_0_0_1"/>
<dbReference type="AlphaFoldDB" id="A0A0C3JSN1"/>
<gene>
    <name evidence="2" type="ORF">M404DRAFT_152794</name>
</gene>
<accession>A0A0C3JSN1</accession>
<feature type="domain" description="CxC2-like cysteine cluster KDZ transposase-associated" evidence="1">
    <location>
        <begin position="9"/>
        <end position="44"/>
    </location>
</feature>
<dbReference type="Pfam" id="PF18803">
    <property type="entry name" value="CxC2"/>
    <property type="match status" value="1"/>
</dbReference>
<evidence type="ECO:0000259" key="1">
    <source>
        <dbReference type="Pfam" id="PF18803"/>
    </source>
</evidence>
<protein>
    <recommendedName>
        <fullName evidence="1">CxC2-like cysteine cluster KDZ transposase-associated domain-containing protein</fullName>
    </recommendedName>
</protein>
<name>A0A0C3JSN1_PISTI</name>
<organism evidence="2 3">
    <name type="scientific">Pisolithus tinctorius Marx 270</name>
    <dbReference type="NCBI Taxonomy" id="870435"/>
    <lineage>
        <taxon>Eukaryota</taxon>
        <taxon>Fungi</taxon>
        <taxon>Dikarya</taxon>
        <taxon>Basidiomycota</taxon>
        <taxon>Agaricomycotina</taxon>
        <taxon>Agaricomycetes</taxon>
        <taxon>Agaricomycetidae</taxon>
        <taxon>Boletales</taxon>
        <taxon>Sclerodermatineae</taxon>
        <taxon>Pisolithaceae</taxon>
        <taxon>Pisolithus</taxon>
    </lineage>
</organism>
<dbReference type="EMBL" id="KN831996">
    <property type="protein sequence ID" value="KIO00482.1"/>
    <property type="molecule type" value="Genomic_DNA"/>
</dbReference>
<proteinExistence type="predicted"/>